<sequence length="63" mass="6736">MKKIVQARLILGVGAGRVGVTSITASANSQYSAKRTKSVRLVWRKSMKRHAMTATKGAGIHGI</sequence>
<dbReference type="Proteomes" id="UP000051589">
    <property type="component" value="Unassembled WGS sequence"/>
</dbReference>
<name>A0A0R2DE43_9LACO</name>
<dbReference type="EMBL" id="AYZH01000009">
    <property type="protein sequence ID" value="KRN02264.1"/>
    <property type="molecule type" value="Genomic_DNA"/>
</dbReference>
<evidence type="ECO:0000313" key="2">
    <source>
        <dbReference type="Proteomes" id="UP000051589"/>
    </source>
</evidence>
<accession>A0A0R2DE43</accession>
<evidence type="ECO:0000313" key="1">
    <source>
        <dbReference type="EMBL" id="KRN02264.1"/>
    </source>
</evidence>
<dbReference type="AlphaFoldDB" id="A0A0R2DE43"/>
<dbReference type="RefSeq" id="WP_061776412.1">
    <property type="nucleotide sequence ID" value="NZ_AYZH01000009.1"/>
</dbReference>
<protein>
    <submittedName>
        <fullName evidence="1">Uncharacterized protein</fullName>
    </submittedName>
</protein>
<keyword evidence="2" id="KW-1185">Reference proteome</keyword>
<proteinExistence type="predicted"/>
<gene>
    <name evidence="1" type="ORF">FD13_GL002138</name>
</gene>
<dbReference type="OrthoDB" id="2286772at2"/>
<comment type="caution">
    <text evidence="1">The sequence shown here is derived from an EMBL/GenBank/DDBJ whole genome shotgun (WGS) entry which is preliminary data.</text>
</comment>
<organism evidence="1 2">
    <name type="scientific">Levilactobacillus senmaizukei DSM 21775 = NBRC 103853</name>
    <dbReference type="NCBI Taxonomy" id="1423803"/>
    <lineage>
        <taxon>Bacteria</taxon>
        <taxon>Bacillati</taxon>
        <taxon>Bacillota</taxon>
        <taxon>Bacilli</taxon>
        <taxon>Lactobacillales</taxon>
        <taxon>Lactobacillaceae</taxon>
        <taxon>Levilactobacillus</taxon>
    </lineage>
</organism>
<reference evidence="1 2" key="1">
    <citation type="journal article" date="2015" name="Genome Announc.">
        <title>Expanding the biotechnology potential of lactobacilli through comparative genomics of 213 strains and associated genera.</title>
        <authorList>
            <person name="Sun Z."/>
            <person name="Harris H.M."/>
            <person name="McCann A."/>
            <person name="Guo C."/>
            <person name="Argimon S."/>
            <person name="Zhang W."/>
            <person name="Yang X."/>
            <person name="Jeffery I.B."/>
            <person name="Cooney J.C."/>
            <person name="Kagawa T.F."/>
            <person name="Liu W."/>
            <person name="Song Y."/>
            <person name="Salvetti E."/>
            <person name="Wrobel A."/>
            <person name="Rasinkangas P."/>
            <person name="Parkhill J."/>
            <person name="Rea M.C."/>
            <person name="O'Sullivan O."/>
            <person name="Ritari J."/>
            <person name="Douillard F.P."/>
            <person name="Paul Ross R."/>
            <person name="Yang R."/>
            <person name="Briner A.E."/>
            <person name="Felis G.E."/>
            <person name="de Vos W.M."/>
            <person name="Barrangou R."/>
            <person name="Klaenhammer T.R."/>
            <person name="Caufield P.W."/>
            <person name="Cui Y."/>
            <person name="Zhang H."/>
            <person name="O'Toole P.W."/>
        </authorList>
    </citation>
    <scope>NUCLEOTIDE SEQUENCE [LARGE SCALE GENOMIC DNA]</scope>
    <source>
        <strain evidence="1 2">DSM 21775</strain>
    </source>
</reference>
<dbReference type="PATRIC" id="fig|1423803.3.peg.2200"/>